<dbReference type="PANTHER" id="PTHR43791:SF70">
    <property type="entry name" value="MAJOR FACILITATOR SUPERFAMILY (MFS) PROFILE DOMAIN-CONTAINING PROTEIN"/>
    <property type="match status" value="1"/>
</dbReference>
<dbReference type="InterPro" id="IPR020846">
    <property type="entry name" value="MFS_dom"/>
</dbReference>
<evidence type="ECO:0000256" key="2">
    <source>
        <dbReference type="ARBA" id="ARBA00022448"/>
    </source>
</evidence>
<dbReference type="PROSITE" id="PS50850">
    <property type="entry name" value="MFS"/>
    <property type="match status" value="1"/>
</dbReference>
<dbReference type="EMBL" id="JAVRQU010000007">
    <property type="protein sequence ID" value="KAK5700480.1"/>
    <property type="molecule type" value="Genomic_DNA"/>
</dbReference>
<sequence length="509" mass="56171">MSEKVDHVAASDVEADQHPDKASTAPGALDDTYALYSADDVIDPEEARKVLRKIDWHILPLLCGTYLMQYLDKSSINFASVFHLQEGTHLHGQQYAWLSSIFYFGYLVAQYPAGYAMQRLPIAKFIGVTILTWGMLIITTPACKNFAGIATNRFLLGVTEAVVNPGFVLVLSSWWTQAEQPIRLVTYYCMNGVAGIIGGLLGYAVGHITTGLQQWQYVFLIFGSISIAWGVVFLLFMPDLPSSTRFLSQREKVVAVERVAANRQGVKNKTFQQYQVWQFAKDPKTWILFFMSIAAQIPNAAQGSFTSLILKGFGFTTLQTQYYQMPGNAVQIISLLLSGWISSRWPNMRCVCMIVGNVICIAAAAALVALPTDAKWGRLVSLWLCSCQSVGFALSLTLVSSNVAGYTKKQLTGAALFVGYCVGNIIGPQTFRDKEAPLYHSAYIAILVGYTAKTVLVGVLYFYMWSVNKARDRAAAADGLSSAVDEKQAIENGMHDMTELDNKGFRYVL</sequence>
<evidence type="ECO:0000256" key="3">
    <source>
        <dbReference type="ARBA" id="ARBA00022692"/>
    </source>
</evidence>
<evidence type="ECO:0000256" key="8">
    <source>
        <dbReference type="SAM" id="Phobius"/>
    </source>
</evidence>
<evidence type="ECO:0000256" key="5">
    <source>
        <dbReference type="ARBA" id="ARBA00023136"/>
    </source>
</evidence>
<dbReference type="Pfam" id="PF07690">
    <property type="entry name" value="MFS_1"/>
    <property type="match status" value="1"/>
</dbReference>
<dbReference type="AlphaFoldDB" id="A0AAN7W833"/>
<reference evidence="10" key="1">
    <citation type="submission" date="2023-08" db="EMBL/GenBank/DDBJ databases">
        <title>Black Yeasts Isolated from many extreme environments.</title>
        <authorList>
            <person name="Coleine C."/>
            <person name="Stajich J.E."/>
            <person name="Selbmann L."/>
        </authorList>
    </citation>
    <scope>NUCLEOTIDE SEQUENCE</scope>
    <source>
        <strain evidence="10">CCFEE 5810</strain>
    </source>
</reference>
<accession>A0AAN7W833</accession>
<evidence type="ECO:0000313" key="10">
    <source>
        <dbReference type="EMBL" id="KAK5700480.1"/>
    </source>
</evidence>
<comment type="caution">
    <text evidence="10">The sequence shown here is derived from an EMBL/GenBank/DDBJ whole genome shotgun (WGS) entry which is preliminary data.</text>
</comment>
<dbReference type="InterPro" id="IPR036259">
    <property type="entry name" value="MFS_trans_sf"/>
</dbReference>
<feature type="transmembrane region" description="Helical" evidence="8">
    <location>
        <begin position="95"/>
        <end position="113"/>
    </location>
</feature>
<evidence type="ECO:0000256" key="4">
    <source>
        <dbReference type="ARBA" id="ARBA00022989"/>
    </source>
</evidence>
<dbReference type="CDD" id="cd17327">
    <property type="entry name" value="MFS_FEN2_like"/>
    <property type="match status" value="1"/>
</dbReference>
<feature type="compositionally biased region" description="Basic and acidic residues" evidence="7">
    <location>
        <begin position="1"/>
        <end position="21"/>
    </location>
</feature>
<keyword evidence="3 8" id="KW-0812">Transmembrane</keyword>
<feature type="region of interest" description="Disordered" evidence="7">
    <location>
        <begin position="1"/>
        <end position="26"/>
    </location>
</feature>
<feature type="transmembrane region" description="Helical" evidence="8">
    <location>
        <begin position="125"/>
        <end position="142"/>
    </location>
</feature>
<keyword evidence="4 8" id="KW-1133">Transmembrane helix</keyword>
<name>A0AAN7W833_9PEZI</name>
<evidence type="ECO:0000313" key="11">
    <source>
        <dbReference type="Proteomes" id="UP001310594"/>
    </source>
</evidence>
<proteinExistence type="inferred from homology"/>
<evidence type="ECO:0000256" key="6">
    <source>
        <dbReference type="ARBA" id="ARBA00037968"/>
    </source>
</evidence>
<keyword evidence="5 8" id="KW-0472">Membrane</keyword>
<dbReference type="PANTHER" id="PTHR43791">
    <property type="entry name" value="PERMEASE-RELATED"/>
    <property type="match status" value="1"/>
</dbReference>
<dbReference type="InterPro" id="IPR011701">
    <property type="entry name" value="MFS"/>
</dbReference>
<feature type="transmembrane region" description="Helical" evidence="8">
    <location>
        <begin position="443"/>
        <end position="463"/>
    </location>
</feature>
<dbReference type="GO" id="GO:0016020">
    <property type="term" value="C:membrane"/>
    <property type="evidence" value="ECO:0007669"/>
    <property type="project" value="UniProtKB-SubCell"/>
</dbReference>
<dbReference type="Gene3D" id="1.20.1250.20">
    <property type="entry name" value="MFS general substrate transporter like domains"/>
    <property type="match status" value="2"/>
</dbReference>
<evidence type="ECO:0000256" key="7">
    <source>
        <dbReference type="SAM" id="MobiDB-lite"/>
    </source>
</evidence>
<feature type="transmembrane region" description="Helical" evidence="8">
    <location>
        <begin position="376"/>
        <end position="399"/>
    </location>
</feature>
<feature type="transmembrane region" description="Helical" evidence="8">
    <location>
        <begin position="217"/>
        <end position="237"/>
    </location>
</feature>
<comment type="similarity">
    <text evidence="6">Belongs to the major facilitator superfamily. Allantoate permease family.</text>
</comment>
<organism evidence="10 11">
    <name type="scientific">Elasticomyces elasticus</name>
    <dbReference type="NCBI Taxonomy" id="574655"/>
    <lineage>
        <taxon>Eukaryota</taxon>
        <taxon>Fungi</taxon>
        <taxon>Dikarya</taxon>
        <taxon>Ascomycota</taxon>
        <taxon>Pezizomycotina</taxon>
        <taxon>Dothideomycetes</taxon>
        <taxon>Dothideomycetidae</taxon>
        <taxon>Mycosphaerellales</taxon>
        <taxon>Teratosphaeriaceae</taxon>
        <taxon>Elasticomyces</taxon>
    </lineage>
</organism>
<evidence type="ECO:0000256" key="1">
    <source>
        <dbReference type="ARBA" id="ARBA00004141"/>
    </source>
</evidence>
<dbReference type="SUPFAM" id="SSF103473">
    <property type="entry name" value="MFS general substrate transporter"/>
    <property type="match status" value="1"/>
</dbReference>
<dbReference type="GO" id="GO:0022857">
    <property type="term" value="F:transmembrane transporter activity"/>
    <property type="evidence" value="ECO:0007669"/>
    <property type="project" value="InterPro"/>
</dbReference>
<gene>
    <name evidence="10" type="ORF">LTR97_004997</name>
</gene>
<evidence type="ECO:0000259" key="9">
    <source>
        <dbReference type="PROSITE" id="PS50850"/>
    </source>
</evidence>
<comment type="subcellular location">
    <subcellularLocation>
        <location evidence="1">Membrane</location>
        <topology evidence="1">Multi-pass membrane protein</topology>
    </subcellularLocation>
</comment>
<feature type="transmembrane region" description="Helical" evidence="8">
    <location>
        <begin position="350"/>
        <end position="370"/>
    </location>
</feature>
<dbReference type="FunFam" id="1.20.1250.20:FF:000064">
    <property type="entry name" value="MFS allantoate transporter"/>
    <property type="match status" value="1"/>
</dbReference>
<dbReference type="Proteomes" id="UP001310594">
    <property type="component" value="Unassembled WGS sequence"/>
</dbReference>
<keyword evidence="2" id="KW-0813">Transport</keyword>
<feature type="transmembrane region" description="Helical" evidence="8">
    <location>
        <begin position="411"/>
        <end position="431"/>
    </location>
</feature>
<feature type="transmembrane region" description="Helical" evidence="8">
    <location>
        <begin position="187"/>
        <end position="205"/>
    </location>
</feature>
<feature type="transmembrane region" description="Helical" evidence="8">
    <location>
        <begin position="154"/>
        <end position="175"/>
    </location>
</feature>
<protein>
    <recommendedName>
        <fullName evidence="9">Major facilitator superfamily (MFS) profile domain-containing protein</fullName>
    </recommendedName>
</protein>
<feature type="domain" description="Major facilitator superfamily (MFS) profile" evidence="9">
    <location>
        <begin position="58"/>
        <end position="469"/>
    </location>
</feature>